<protein>
    <submittedName>
        <fullName evidence="1">Uncharacterized protein</fullName>
    </submittedName>
</protein>
<organism evidence="1 2">
    <name type="scientific">Pseudomonas frederiksbergensis</name>
    <dbReference type="NCBI Taxonomy" id="104087"/>
    <lineage>
        <taxon>Bacteria</taxon>
        <taxon>Pseudomonadati</taxon>
        <taxon>Pseudomonadota</taxon>
        <taxon>Gammaproteobacteria</taxon>
        <taxon>Pseudomonadales</taxon>
        <taxon>Pseudomonadaceae</taxon>
        <taxon>Pseudomonas</taxon>
    </lineage>
</organism>
<sequence length="361" mass="40363">MMTPLGALESLDLTDPNTCFDILSHDKHQVAEGMVVESLFDQIIERIPAAVGGEEVHILDVDTFVVRNPRVFTQCYAFVLSWKGRKQTGLKRYLIALSKVFTTYQVEYIDGAGFRSRLVRKGRPASNWEILEVLLGTLSVRSATGYTVDSRIRKQDRQLASFWGYLRETYGDRLAEKVAVPRLLVNWGIQPWFHSVWNIDRVLLVGDSIWVLEAKHKFPYEHSGKLQFGLNNGEAYLIRDLVNCGIKVIHSIVVKPYWNMNVGSSYLMSNYNAKQSAVVVGRVIDKAGIEQIIGSATAHSPGHTTMTGDGKLKYKPLIASDFALLSNLADPDAVARGIAQLLDGGMEHQCRDENLRAARIA</sequence>
<dbReference type="RefSeq" id="WP_123514319.1">
    <property type="nucleotide sequence ID" value="NZ_MOBQ01000034.1"/>
</dbReference>
<proteinExistence type="predicted"/>
<reference evidence="1 2" key="1">
    <citation type="submission" date="2016-10" db="EMBL/GenBank/DDBJ databases">
        <title>Comparative genome analysis of multiple Pseudomonas spp. focuses on biocontrol and plant growth promoting traits.</title>
        <authorList>
            <person name="Tao X.-Y."/>
            <person name="Taylor C.G."/>
        </authorList>
    </citation>
    <scope>NUCLEOTIDE SEQUENCE [LARGE SCALE GENOMIC DNA]</scope>
    <source>
        <strain evidence="1 2">37A10</strain>
    </source>
</reference>
<comment type="caution">
    <text evidence="1">The sequence shown here is derived from an EMBL/GenBank/DDBJ whole genome shotgun (WGS) entry which is preliminary data.</text>
</comment>
<dbReference type="OrthoDB" id="6993347at2"/>
<dbReference type="Proteomes" id="UP000285349">
    <property type="component" value="Unassembled WGS sequence"/>
</dbReference>
<name>A0A423JU47_9PSED</name>
<evidence type="ECO:0000313" key="1">
    <source>
        <dbReference type="EMBL" id="RON41213.1"/>
    </source>
</evidence>
<dbReference type="AlphaFoldDB" id="A0A423JU47"/>
<gene>
    <name evidence="1" type="ORF">BK666_25135</name>
</gene>
<evidence type="ECO:0000313" key="2">
    <source>
        <dbReference type="Proteomes" id="UP000285349"/>
    </source>
</evidence>
<dbReference type="EMBL" id="MOBQ01000034">
    <property type="protein sequence ID" value="RON41213.1"/>
    <property type="molecule type" value="Genomic_DNA"/>
</dbReference>
<accession>A0A423JU47</accession>